<dbReference type="STRING" id="1149755.A0A2J6S2U9"/>
<dbReference type="AlphaFoldDB" id="A0A2J6S2U9"/>
<reference evidence="2 3" key="1">
    <citation type="submission" date="2016-04" db="EMBL/GenBank/DDBJ databases">
        <title>A degradative enzymes factory behind the ericoid mycorrhizal symbiosis.</title>
        <authorList>
            <consortium name="DOE Joint Genome Institute"/>
            <person name="Martino E."/>
            <person name="Morin E."/>
            <person name="Grelet G."/>
            <person name="Kuo A."/>
            <person name="Kohler A."/>
            <person name="Daghino S."/>
            <person name="Barry K."/>
            <person name="Choi C."/>
            <person name="Cichocki N."/>
            <person name="Clum A."/>
            <person name="Copeland A."/>
            <person name="Hainaut M."/>
            <person name="Haridas S."/>
            <person name="Labutti K."/>
            <person name="Lindquist E."/>
            <person name="Lipzen A."/>
            <person name="Khouja H.-R."/>
            <person name="Murat C."/>
            <person name="Ohm R."/>
            <person name="Olson A."/>
            <person name="Spatafora J."/>
            <person name="Veneault-Fourrey C."/>
            <person name="Henrissat B."/>
            <person name="Grigoriev I."/>
            <person name="Martin F."/>
            <person name="Perotto S."/>
        </authorList>
    </citation>
    <scope>NUCLEOTIDE SEQUENCE [LARGE SCALE GENOMIC DNA]</scope>
    <source>
        <strain evidence="2 3">F</strain>
    </source>
</reference>
<sequence>MEGIHSPRFTLCQVRQQHYQSLFRSRSTKEAILALKSWIETCLTSHPACTAAQRTLPTRVLDVSSNDPSFYVSLEENEPYAALSHCWGKSPLIQTHQNTLHDRICGIPWNSLSRTFQDAIATTRELELRYIWIDSLCIVQDDPEDWGRESERMASTYEGAQVVLAASDAKDGHGGFLGLRSNENPSPGSIFQGIKDDGNPYSIRIRKGDYHRWYGDALPPRSRVQADPSPLSTRGWAFQETLLATHYVQFRSQKLIWECKSALWCDCGARETVSKKAFYKSLSSSGQFELFSLWSRIVNAYAVKALANGSDVLPALSGLAKRFQKSNGGSYLTGLWEADLPLCLLWEAHAAKASPYRAPSWSWASMDTSI</sequence>
<proteinExistence type="predicted"/>
<feature type="domain" description="Heterokaryon incompatibility" evidence="1">
    <location>
        <begin position="80"/>
        <end position="240"/>
    </location>
</feature>
<accession>A0A2J6S2U9</accession>
<gene>
    <name evidence="2" type="ORF">L207DRAFT_481199</name>
</gene>
<feature type="non-terminal residue" evidence="2">
    <location>
        <position position="370"/>
    </location>
</feature>
<organism evidence="2 3">
    <name type="scientific">Hyaloscypha variabilis (strain UAMH 11265 / GT02V1 / F)</name>
    <name type="common">Meliniomyces variabilis</name>
    <dbReference type="NCBI Taxonomy" id="1149755"/>
    <lineage>
        <taxon>Eukaryota</taxon>
        <taxon>Fungi</taxon>
        <taxon>Dikarya</taxon>
        <taxon>Ascomycota</taxon>
        <taxon>Pezizomycotina</taxon>
        <taxon>Leotiomycetes</taxon>
        <taxon>Helotiales</taxon>
        <taxon>Hyaloscyphaceae</taxon>
        <taxon>Hyaloscypha</taxon>
        <taxon>Hyaloscypha variabilis</taxon>
    </lineage>
</organism>
<evidence type="ECO:0000259" key="1">
    <source>
        <dbReference type="Pfam" id="PF06985"/>
    </source>
</evidence>
<name>A0A2J6S2U9_HYAVF</name>
<evidence type="ECO:0000313" key="2">
    <source>
        <dbReference type="EMBL" id="PMD45058.1"/>
    </source>
</evidence>
<dbReference type="Proteomes" id="UP000235786">
    <property type="component" value="Unassembled WGS sequence"/>
</dbReference>
<dbReference type="InterPro" id="IPR010730">
    <property type="entry name" value="HET"/>
</dbReference>
<dbReference type="EMBL" id="KZ613940">
    <property type="protein sequence ID" value="PMD45058.1"/>
    <property type="molecule type" value="Genomic_DNA"/>
</dbReference>
<protein>
    <submittedName>
        <fullName evidence="2">HET-domain-containing protein</fullName>
    </submittedName>
</protein>
<dbReference type="PANTHER" id="PTHR33112">
    <property type="entry name" value="DOMAIN PROTEIN, PUTATIVE-RELATED"/>
    <property type="match status" value="1"/>
</dbReference>
<keyword evidence="3" id="KW-1185">Reference proteome</keyword>
<dbReference type="OrthoDB" id="8300194at2759"/>
<dbReference type="Pfam" id="PF06985">
    <property type="entry name" value="HET"/>
    <property type="match status" value="1"/>
</dbReference>
<evidence type="ECO:0000313" key="3">
    <source>
        <dbReference type="Proteomes" id="UP000235786"/>
    </source>
</evidence>
<dbReference type="PANTHER" id="PTHR33112:SF9">
    <property type="entry name" value="HETEROKARYON INCOMPATIBILITY DOMAIN-CONTAINING PROTEIN"/>
    <property type="match status" value="1"/>
</dbReference>